<dbReference type="AlphaFoldDB" id="A0A917S5J1"/>
<dbReference type="InterPro" id="IPR047263">
    <property type="entry name" value="HNL-like_cupin"/>
</dbReference>
<dbReference type="InterPro" id="IPR013096">
    <property type="entry name" value="Cupin_2"/>
</dbReference>
<dbReference type="InterPro" id="IPR014710">
    <property type="entry name" value="RmlC-like_jellyroll"/>
</dbReference>
<dbReference type="CDD" id="cd02233">
    <property type="entry name" value="cupin_HNL-like"/>
    <property type="match status" value="1"/>
</dbReference>
<dbReference type="InterPro" id="IPR011051">
    <property type="entry name" value="RmlC_Cupin_sf"/>
</dbReference>
<comment type="caution">
    <text evidence="2">The sequence shown here is derived from an EMBL/GenBank/DDBJ whole genome shotgun (WGS) entry which is preliminary data.</text>
</comment>
<dbReference type="PANTHER" id="PTHR43698:SF1">
    <property type="entry name" value="BLL4564 PROTEIN"/>
    <property type="match status" value="1"/>
</dbReference>
<sequence>MIIEPKTPTGKGPAGWFTGDVWLDVIATPKADGQRANLNRVRFTPGARTAWHSHDLGQTLHITEGVALLGTRDGTVIIARPGETIYTPPGEEHWHGATPTDFMEHLAVYDTSSEPPLGANWLEQVSDEDYNRR</sequence>
<reference evidence="2" key="1">
    <citation type="journal article" date="2014" name="Int. J. Syst. Evol. Microbiol.">
        <title>Complete genome sequence of Corynebacterium casei LMG S-19264T (=DSM 44701T), isolated from a smear-ripened cheese.</title>
        <authorList>
            <consortium name="US DOE Joint Genome Institute (JGI-PGF)"/>
            <person name="Walter F."/>
            <person name="Albersmeier A."/>
            <person name="Kalinowski J."/>
            <person name="Ruckert C."/>
        </authorList>
    </citation>
    <scope>NUCLEOTIDE SEQUENCE</scope>
    <source>
        <strain evidence="2">CGMCC 4.7306</strain>
    </source>
</reference>
<dbReference type="Proteomes" id="UP000613840">
    <property type="component" value="Unassembled WGS sequence"/>
</dbReference>
<evidence type="ECO:0000259" key="1">
    <source>
        <dbReference type="Pfam" id="PF07883"/>
    </source>
</evidence>
<protein>
    <submittedName>
        <fullName evidence="2">Cupin</fullName>
    </submittedName>
</protein>
<dbReference type="Pfam" id="PF07883">
    <property type="entry name" value="Cupin_2"/>
    <property type="match status" value="1"/>
</dbReference>
<dbReference type="Gene3D" id="2.60.120.10">
    <property type="entry name" value="Jelly Rolls"/>
    <property type="match status" value="1"/>
</dbReference>
<evidence type="ECO:0000313" key="2">
    <source>
        <dbReference type="EMBL" id="GGL59592.1"/>
    </source>
</evidence>
<dbReference type="EMBL" id="BMMZ01000003">
    <property type="protein sequence ID" value="GGL59592.1"/>
    <property type="molecule type" value="Genomic_DNA"/>
</dbReference>
<proteinExistence type="predicted"/>
<dbReference type="RefSeq" id="WP_188894808.1">
    <property type="nucleotide sequence ID" value="NZ_BMMZ01000003.1"/>
</dbReference>
<keyword evidence="3" id="KW-1185">Reference proteome</keyword>
<name>A0A917S5J1_9ACTN</name>
<accession>A0A917S5J1</accession>
<reference evidence="2" key="2">
    <citation type="submission" date="2020-09" db="EMBL/GenBank/DDBJ databases">
        <authorList>
            <person name="Sun Q."/>
            <person name="Zhou Y."/>
        </authorList>
    </citation>
    <scope>NUCLEOTIDE SEQUENCE</scope>
    <source>
        <strain evidence="2">CGMCC 4.7306</strain>
    </source>
</reference>
<organism evidence="2 3">
    <name type="scientific">Microlunatus endophyticus</name>
    <dbReference type="NCBI Taxonomy" id="1716077"/>
    <lineage>
        <taxon>Bacteria</taxon>
        <taxon>Bacillati</taxon>
        <taxon>Actinomycetota</taxon>
        <taxon>Actinomycetes</taxon>
        <taxon>Propionibacteriales</taxon>
        <taxon>Propionibacteriaceae</taxon>
        <taxon>Microlunatus</taxon>
    </lineage>
</organism>
<feature type="domain" description="Cupin type-2" evidence="1">
    <location>
        <begin position="40"/>
        <end position="101"/>
    </location>
</feature>
<dbReference type="PANTHER" id="PTHR43698">
    <property type="entry name" value="RIBD C-TERMINAL DOMAIN CONTAINING PROTEIN"/>
    <property type="match status" value="1"/>
</dbReference>
<evidence type="ECO:0000313" key="3">
    <source>
        <dbReference type="Proteomes" id="UP000613840"/>
    </source>
</evidence>
<dbReference type="SUPFAM" id="SSF51182">
    <property type="entry name" value="RmlC-like cupins"/>
    <property type="match status" value="1"/>
</dbReference>
<gene>
    <name evidence="2" type="ORF">GCM10011575_17720</name>
</gene>